<evidence type="ECO:0000313" key="2">
    <source>
        <dbReference type="Proteomes" id="UP000322699"/>
    </source>
</evidence>
<keyword evidence="2" id="KW-1185">Reference proteome</keyword>
<organism evidence="1 2">
    <name type="scientific">Rubripirellula obstinata</name>
    <dbReference type="NCBI Taxonomy" id="406547"/>
    <lineage>
        <taxon>Bacteria</taxon>
        <taxon>Pseudomonadati</taxon>
        <taxon>Planctomycetota</taxon>
        <taxon>Planctomycetia</taxon>
        <taxon>Pirellulales</taxon>
        <taxon>Pirellulaceae</taxon>
        <taxon>Rubripirellula</taxon>
    </lineage>
</organism>
<accession>A0A5B1CC95</accession>
<dbReference type="AlphaFoldDB" id="A0A5B1CC95"/>
<dbReference type="Proteomes" id="UP000322699">
    <property type="component" value="Unassembled WGS sequence"/>
</dbReference>
<evidence type="ECO:0000313" key="1">
    <source>
        <dbReference type="EMBL" id="KAA1256954.1"/>
    </source>
</evidence>
<name>A0A5B1CC95_9BACT</name>
<sequence length="59" mass="6702">MKDCIYKWVTLMQPEVSFIFIRGKGAKDRYITLPTSTLDATRVLGDSPQQAVVVSSRWP</sequence>
<protein>
    <submittedName>
        <fullName evidence="1">Uncharacterized protein</fullName>
    </submittedName>
</protein>
<reference evidence="1 2" key="1">
    <citation type="submission" date="2019-08" db="EMBL/GenBank/DDBJ databases">
        <title>Deep-cultivation of Planctomycetes and their phenomic and genomic characterization uncovers novel biology.</title>
        <authorList>
            <person name="Wiegand S."/>
            <person name="Jogler M."/>
            <person name="Boedeker C."/>
            <person name="Pinto D."/>
            <person name="Vollmers J."/>
            <person name="Rivas-Marin E."/>
            <person name="Kohn T."/>
            <person name="Peeters S.H."/>
            <person name="Heuer A."/>
            <person name="Rast P."/>
            <person name="Oberbeckmann S."/>
            <person name="Bunk B."/>
            <person name="Jeske O."/>
            <person name="Meyerdierks A."/>
            <person name="Storesund J.E."/>
            <person name="Kallscheuer N."/>
            <person name="Luecker S."/>
            <person name="Lage O.M."/>
            <person name="Pohl T."/>
            <person name="Merkel B.J."/>
            <person name="Hornburger P."/>
            <person name="Mueller R.-W."/>
            <person name="Bruemmer F."/>
            <person name="Labrenz M."/>
            <person name="Spormann A.M."/>
            <person name="Op Den Camp H."/>
            <person name="Overmann J."/>
            <person name="Amann R."/>
            <person name="Jetten M.S.M."/>
            <person name="Mascher T."/>
            <person name="Medema M.H."/>
            <person name="Devos D.P."/>
            <person name="Kaster A.-K."/>
            <person name="Ovreas L."/>
            <person name="Rohde M."/>
            <person name="Galperin M.Y."/>
            <person name="Jogler C."/>
        </authorList>
    </citation>
    <scope>NUCLEOTIDE SEQUENCE [LARGE SCALE GENOMIC DNA]</scope>
    <source>
        <strain evidence="1 2">LF1</strain>
    </source>
</reference>
<proteinExistence type="predicted"/>
<gene>
    <name evidence="1" type="ORF">LF1_57620</name>
</gene>
<dbReference type="RefSeq" id="WP_235033538.1">
    <property type="nucleotide sequence ID" value="NZ_VRLW01000010.1"/>
</dbReference>
<dbReference type="EMBL" id="VRLW01000010">
    <property type="protein sequence ID" value="KAA1256954.1"/>
    <property type="molecule type" value="Genomic_DNA"/>
</dbReference>
<comment type="caution">
    <text evidence="1">The sequence shown here is derived from an EMBL/GenBank/DDBJ whole genome shotgun (WGS) entry which is preliminary data.</text>
</comment>